<dbReference type="Pfam" id="PF08494">
    <property type="entry name" value="DEAD_assoc"/>
    <property type="match status" value="1"/>
</dbReference>
<dbReference type="InterPro" id="IPR052511">
    <property type="entry name" value="ATP-dep_Helicase"/>
</dbReference>
<evidence type="ECO:0000313" key="12">
    <source>
        <dbReference type="EMBL" id="KAA6185194.1"/>
    </source>
</evidence>
<sequence>MELFSPATRHWFRQHFDGATEAQTAGWPVIAAGDHVLITAPTGSGKTLAAFLWSIDRLMRVPAGPESAASGDATGPSGATGKPGASGTRVLYISPLKALVYDIERNLRAPLAGIARSAALLGEPCAPPRVAIRTGDTSARERQQQLKEPAEILVTTPESLYLLLGSRAAENLRRVDTVIVDEVHALAATKRGAHLALSLERLALLCEQDPQRIGLSATVKPLAEAACWLGGDRPVRVVDAAAPPRLDLRVTVPVADMERPPSTPDPDPNHGGGPILGELYAREVARPPAKKGMWSAIYPALLDEILGHRSTIVFVNSRGLCERLCRRLNEVAAGEDVLDAIGPGLGLDSGATPADTAIGDDAPVELVRAHHGSVSHERRAEIEDGLKRGTLRAIVATSSLEMGIDMGGVDQVLLVESPGSVARGLQRVGRAGHGVGEVSSGRIFPKFRGDLLECAVIAARMLEGELEPFRMPRNALDVLAQQIAAHCVGADRSVDDIRQLVNRAGPYRELGRGTLEAVLDMLSGRFPSSDFADLKPLLAWDRASDRLSARKGTPMITRLNAGTIPDRGNYAVHLGGDGPRIGELDEEMVFETRAGECILLGASSWRVEEITRDRVIVSPAPGEPGKLPFWRGDGPGRPVELGRAIGAFCRRVERLKGEAAADWIRQQTPLDDFAAGNLAAYIQEQRQATGVVPSDRTIVVERFRDELGDWRVCILTPFGARIHAPWAMALQWQLERREGFEVQVMYTNDGIVLRLTDGEALPDLDALLPPPDEVEERITEQLADTSLFASLFRENAGRALLMPRRSARGRQPLWAQRLKAQNLLAVVRRYPGFPVVLETYRQALSDVFDLTGLKTLLGAVRSRSIRVHEVETQSASPFARSLVFAYVAAYIYEQDAPLAERRAQALTLDRGLLAELLGQAELRELIDPRVLDELEAELAHLDPERRARDADELHDLLRRLGDLTDAELAGRSTEPPAGWLARLQDQRRAVQVRVAGQLRWIAAEDAGLYRDALGCVPPPGLPEGFIAPTTAPLEHLLTRYARTHGPFPTTEVARRFGLRAAQVEPVLRLLETRGVLVHGEIRPLGVEPEWCDAEVMRRLRRRTLARARDEVAPVDGATLARFLPAWHGLGEERRGPERLLEAVMQLEGFAVSWGLLDRVLLPARVPGYRSEDLDMLAATGQVVWVGQGALGPKDGRIALYRRENLAYAVTGDGLSGAAEPAADGTAGANGGPDAQDPPARIRRVLLDTLRQRGACFLMELEQVVERAGHRLTSAAAREDFERALWDLVWDGVISNDTFAPLRALGARGRPASARGRRGVGAHALAGGRWSLVATPVLGPGAGPEAHAGDAEQAATVESRRQFARAHWLLERYGVVSREAVAADGLPGGFSTLYRVLKQMEESGRVRRGHFVEGLSGAQFALPGAVERLRAARLEEAPVDGFGEEQVCVLSAADPANPYGSLLPWPRSGAEPGAGDRAGNGRSARQPPKRVAAASVVLVAGWPVFYVGAGGRQLLSFPDAFDDRQEAGQRTLALALAALQRLPTGGRKRLLIQHIDGLPALESPLREAFLGAGFELDYDALVPVRWRPRASVDGIC</sequence>
<keyword evidence="3" id="KW-0378">Hydrolase</keyword>
<dbReference type="InterPro" id="IPR001650">
    <property type="entry name" value="Helicase_C-like"/>
</dbReference>
<dbReference type="GO" id="GO:0006281">
    <property type="term" value="P:DNA repair"/>
    <property type="evidence" value="ECO:0007669"/>
    <property type="project" value="UniProtKB-KW"/>
</dbReference>
<name>A0A5M8FL29_9GAMM</name>
<dbReference type="GO" id="GO:0004386">
    <property type="term" value="F:helicase activity"/>
    <property type="evidence" value="ECO:0007669"/>
    <property type="project" value="UniProtKB-KW"/>
</dbReference>
<dbReference type="Pfam" id="PF19306">
    <property type="entry name" value="WHD_Lhr"/>
    <property type="match status" value="1"/>
</dbReference>
<gene>
    <name evidence="12" type="ORF">F2Q65_09815</name>
</gene>
<evidence type="ECO:0000259" key="11">
    <source>
        <dbReference type="PROSITE" id="PS51194"/>
    </source>
</evidence>
<keyword evidence="8" id="KW-0413">Isomerase</keyword>
<evidence type="ECO:0000256" key="8">
    <source>
        <dbReference type="ARBA" id="ARBA00023235"/>
    </source>
</evidence>
<dbReference type="InterPro" id="IPR027417">
    <property type="entry name" value="P-loop_NTPase"/>
</dbReference>
<evidence type="ECO:0000259" key="10">
    <source>
        <dbReference type="PROSITE" id="PS51192"/>
    </source>
</evidence>
<keyword evidence="4 12" id="KW-0347">Helicase</keyword>
<comment type="caution">
    <text evidence="12">The sequence shown here is derived from an EMBL/GenBank/DDBJ whole genome shotgun (WGS) entry which is preliminary data.</text>
</comment>
<dbReference type="GO" id="GO:0005524">
    <property type="term" value="F:ATP binding"/>
    <property type="evidence" value="ECO:0007669"/>
    <property type="project" value="UniProtKB-KW"/>
</dbReference>
<dbReference type="GO" id="GO:0016887">
    <property type="term" value="F:ATP hydrolysis activity"/>
    <property type="evidence" value="ECO:0007669"/>
    <property type="project" value="TreeGrafter"/>
</dbReference>
<proteinExistence type="predicted"/>
<dbReference type="GO" id="GO:0003677">
    <property type="term" value="F:DNA binding"/>
    <property type="evidence" value="ECO:0007669"/>
    <property type="project" value="UniProtKB-KW"/>
</dbReference>
<evidence type="ECO:0000256" key="9">
    <source>
        <dbReference type="SAM" id="MobiDB-lite"/>
    </source>
</evidence>
<evidence type="ECO:0000256" key="4">
    <source>
        <dbReference type="ARBA" id="ARBA00022806"/>
    </source>
</evidence>
<dbReference type="InterPro" id="IPR045628">
    <property type="entry name" value="Lhr_WH_dom"/>
</dbReference>
<evidence type="ECO:0000313" key="13">
    <source>
        <dbReference type="Proteomes" id="UP000322981"/>
    </source>
</evidence>
<dbReference type="SUPFAM" id="SSF52540">
    <property type="entry name" value="P-loop containing nucleoside triphosphate hydrolases"/>
    <property type="match status" value="1"/>
</dbReference>
<evidence type="ECO:0000256" key="5">
    <source>
        <dbReference type="ARBA" id="ARBA00022840"/>
    </source>
</evidence>
<keyword evidence="6" id="KW-0238">DNA-binding</keyword>
<keyword evidence="1" id="KW-0547">Nucleotide-binding</keyword>
<dbReference type="PROSITE" id="PS51194">
    <property type="entry name" value="HELICASE_CTER"/>
    <property type="match status" value="1"/>
</dbReference>
<dbReference type="InterPro" id="IPR014001">
    <property type="entry name" value="Helicase_ATP-bd"/>
</dbReference>
<feature type="domain" description="Helicase ATP-binding" evidence="10">
    <location>
        <begin position="27"/>
        <end position="237"/>
    </location>
</feature>
<evidence type="ECO:0000256" key="6">
    <source>
        <dbReference type="ARBA" id="ARBA00023125"/>
    </source>
</evidence>
<dbReference type="InterPro" id="IPR055367">
    <property type="entry name" value="WH4_Lhr"/>
</dbReference>
<dbReference type="Pfam" id="PF00270">
    <property type="entry name" value="DEAD"/>
    <property type="match status" value="1"/>
</dbReference>
<dbReference type="PROSITE" id="PS51192">
    <property type="entry name" value="HELICASE_ATP_BIND_1"/>
    <property type="match status" value="1"/>
</dbReference>
<dbReference type="InterPro" id="IPR011545">
    <property type="entry name" value="DEAD/DEAH_box_helicase_dom"/>
</dbReference>
<dbReference type="Proteomes" id="UP000322981">
    <property type="component" value="Unassembled WGS sequence"/>
</dbReference>
<dbReference type="PANTHER" id="PTHR47962">
    <property type="entry name" value="ATP-DEPENDENT HELICASE LHR-RELATED-RELATED"/>
    <property type="match status" value="1"/>
</dbReference>
<dbReference type="EMBL" id="VWXX01000012">
    <property type="protein sequence ID" value="KAA6185194.1"/>
    <property type="molecule type" value="Genomic_DNA"/>
</dbReference>
<dbReference type="Pfam" id="PF00271">
    <property type="entry name" value="Helicase_C"/>
    <property type="match status" value="1"/>
</dbReference>
<dbReference type="InterPro" id="IPR055369">
    <property type="entry name" value="WH2_Lhr"/>
</dbReference>
<keyword evidence="7" id="KW-0234">DNA repair</keyword>
<dbReference type="SMART" id="SM00382">
    <property type="entry name" value="AAA"/>
    <property type="match status" value="1"/>
</dbReference>
<evidence type="ECO:0000256" key="2">
    <source>
        <dbReference type="ARBA" id="ARBA00022763"/>
    </source>
</evidence>
<keyword evidence="13" id="KW-1185">Reference proteome</keyword>
<dbReference type="SMART" id="SM00490">
    <property type="entry name" value="HELICc"/>
    <property type="match status" value="1"/>
</dbReference>
<dbReference type="Pfam" id="PF23236">
    <property type="entry name" value="WHD_2nd_Lhr"/>
    <property type="match status" value="1"/>
</dbReference>
<dbReference type="Gene3D" id="3.40.50.300">
    <property type="entry name" value="P-loop containing nucleotide triphosphate hydrolases"/>
    <property type="match status" value="2"/>
</dbReference>
<keyword evidence="2" id="KW-0227">DNA damage</keyword>
<evidence type="ECO:0000256" key="3">
    <source>
        <dbReference type="ARBA" id="ARBA00022801"/>
    </source>
</evidence>
<feature type="domain" description="Helicase C-terminal" evidence="11">
    <location>
        <begin position="300"/>
        <end position="477"/>
    </location>
</feature>
<keyword evidence="5" id="KW-0067">ATP-binding</keyword>
<dbReference type="Pfam" id="PF23234">
    <property type="entry name" value="WHD_4th_Lhr"/>
    <property type="match status" value="1"/>
</dbReference>
<reference evidence="12 13" key="1">
    <citation type="submission" date="2019-09" db="EMBL/GenBank/DDBJ databases">
        <title>Whole-genome sequence of the purple sulfur bacterium Thiohalocapsa marina DSM 19078.</title>
        <authorList>
            <person name="Kyndt J.A."/>
            <person name="Meyer T.E."/>
        </authorList>
    </citation>
    <scope>NUCLEOTIDE SEQUENCE [LARGE SCALE GENOMIC DNA]</scope>
    <source>
        <strain evidence="12 13">DSM 19078</strain>
    </source>
</reference>
<dbReference type="Pfam" id="PF23235">
    <property type="entry name" value="WHD_3rd_Lhr"/>
    <property type="match status" value="1"/>
</dbReference>
<dbReference type="OrthoDB" id="9815222at2"/>
<dbReference type="InterPro" id="IPR003593">
    <property type="entry name" value="AAA+_ATPase"/>
</dbReference>
<accession>A0A5M8FL29</accession>
<feature type="region of interest" description="Disordered" evidence="9">
    <location>
        <begin position="64"/>
        <end position="84"/>
    </location>
</feature>
<organism evidence="12 13">
    <name type="scientific">Thiohalocapsa marina</name>
    <dbReference type="NCBI Taxonomy" id="424902"/>
    <lineage>
        <taxon>Bacteria</taxon>
        <taxon>Pseudomonadati</taxon>
        <taxon>Pseudomonadota</taxon>
        <taxon>Gammaproteobacteria</taxon>
        <taxon>Chromatiales</taxon>
        <taxon>Chromatiaceae</taxon>
        <taxon>Thiohalocapsa</taxon>
    </lineage>
</organism>
<dbReference type="InterPro" id="IPR055368">
    <property type="entry name" value="WH3_Lhr"/>
</dbReference>
<dbReference type="RefSeq" id="WP_150092882.1">
    <property type="nucleotide sequence ID" value="NZ_VWXX01000012.1"/>
</dbReference>
<dbReference type="PANTHER" id="PTHR47962:SF5">
    <property type="entry name" value="ATP-DEPENDENT HELICASE LHR-RELATED"/>
    <property type="match status" value="1"/>
</dbReference>
<evidence type="ECO:0000256" key="7">
    <source>
        <dbReference type="ARBA" id="ARBA00023204"/>
    </source>
</evidence>
<feature type="region of interest" description="Disordered" evidence="9">
    <location>
        <begin position="1218"/>
        <end position="1238"/>
    </location>
</feature>
<feature type="region of interest" description="Disordered" evidence="9">
    <location>
        <begin position="1460"/>
        <end position="1486"/>
    </location>
</feature>
<protein>
    <submittedName>
        <fullName evidence="12">DEAD/DEAH box helicase</fullName>
    </submittedName>
</protein>
<dbReference type="InterPro" id="IPR013701">
    <property type="entry name" value="Lhr-like_DEAD/DEAH_assoc"/>
</dbReference>
<dbReference type="SMART" id="SM00487">
    <property type="entry name" value="DEXDc"/>
    <property type="match status" value="1"/>
</dbReference>
<feature type="region of interest" description="Disordered" evidence="9">
    <location>
        <begin position="256"/>
        <end position="275"/>
    </location>
</feature>
<evidence type="ECO:0000256" key="1">
    <source>
        <dbReference type="ARBA" id="ARBA00022741"/>
    </source>
</evidence>